<feature type="active site" evidence="8">
    <location>
        <position position="745"/>
    </location>
</feature>
<protein>
    <recommendedName>
        <fullName evidence="2">DNA (cytosine-5-)-methyltransferase</fullName>
        <ecNumber evidence="2">2.1.1.37</ecNumber>
    </recommendedName>
</protein>
<gene>
    <name evidence="11" type="ORF">K458DRAFT_440791</name>
</gene>
<keyword evidence="7" id="KW-0539">Nucleus</keyword>
<feature type="region of interest" description="Disordered" evidence="9">
    <location>
        <begin position="1"/>
        <end position="32"/>
    </location>
</feature>
<evidence type="ECO:0000256" key="6">
    <source>
        <dbReference type="ARBA" id="ARBA00023125"/>
    </source>
</evidence>
<evidence type="ECO:0000313" key="12">
    <source>
        <dbReference type="Proteomes" id="UP000799291"/>
    </source>
</evidence>
<evidence type="ECO:0000256" key="2">
    <source>
        <dbReference type="ARBA" id="ARBA00011975"/>
    </source>
</evidence>
<dbReference type="PANTHER" id="PTHR10629">
    <property type="entry name" value="CYTOSINE-SPECIFIC METHYLTRANSFERASE"/>
    <property type="match status" value="1"/>
</dbReference>
<dbReference type="Pfam" id="PF25423">
    <property type="entry name" value="DUF7893"/>
    <property type="match status" value="1"/>
</dbReference>
<reference evidence="11" key="1">
    <citation type="journal article" date="2020" name="Stud. Mycol.">
        <title>101 Dothideomycetes genomes: a test case for predicting lifestyles and emergence of pathogens.</title>
        <authorList>
            <person name="Haridas S."/>
            <person name="Albert R."/>
            <person name="Binder M."/>
            <person name="Bloem J."/>
            <person name="Labutti K."/>
            <person name="Salamov A."/>
            <person name="Andreopoulos B."/>
            <person name="Baker S."/>
            <person name="Barry K."/>
            <person name="Bills G."/>
            <person name="Bluhm B."/>
            <person name="Cannon C."/>
            <person name="Castanera R."/>
            <person name="Culley D."/>
            <person name="Daum C."/>
            <person name="Ezra D."/>
            <person name="Gonzalez J."/>
            <person name="Henrissat B."/>
            <person name="Kuo A."/>
            <person name="Liang C."/>
            <person name="Lipzen A."/>
            <person name="Lutzoni F."/>
            <person name="Magnuson J."/>
            <person name="Mondo S."/>
            <person name="Nolan M."/>
            <person name="Ohm R."/>
            <person name="Pangilinan J."/>
            <person name="Park H.-J."/>
            <person name="Ramirez L."/>
            <person name="Alfaro M."/>
            <person name="Sun H."/>
            <person name="Tritt A."/>
            <person name="Yoshinaga Y."/>
            <person name="Zwiers L.-H."/>
            <person name="Turgeon B."/>
            <person name="Goodwin S."/>
            <person name="Spatafora J."/>
            <person name="Crous P."/>
            <person name="Grigoriev I."/>
        </authorList>
    </citation>
    <scope>NUCLEOTIDE SEQUENCE</scope>
    <source>
        <strain evidence="11">CBS 122367</strain>
    </source>
</reference>
<keyword evidence="4 8" id="KW-0808">Transferase</keyword>
<evidence type="ECO:0000256" key="1">
    <source>
        <dbReference type="ARBA" id="ARBA00004123"/>
    </source>
</evidence>
<dbReference type="AlphaFoldDB" id="A0A6G1JD63"/>
<dbReference type="EMBL" id="MU005574">
    <property type="protein sequence ID" value="KAF2688069.1"/>
    <property type="molecule type" value="Genomic_DNA"/>
</dbReference>
<comment type="similarity">
    <text evidence="8">Belongs to the class I-like SAM-binding methyltransferase superfamily. C5-methyltransferase family.</text>
</comment>
<dbReference type="SUPFAM" id="SSF53335">
    <property type="entry name" value="S-adenosyl-L-methionine-dependent methyltransferases"/>
    <property type="match status" value="1"/>
</dbReference>
<keyword evidence="12" id="KW-1185">Reference proteome</keyword>
<dbReference type="InterPro" id="IPR043151">
    <property type="entry name" value="BAH_sf"/>
</dbReference>
<evidence type="ECO:0000256" key="3">
    <source>
        <dbReference type="ARBA" id="ARBA00022603"/>
    </source>
</evidence>
<accession>A0A6G1JD63</accession>
<evidence type="ECO:0000256" key="5">
    <source>
        <dbReference type="ARBA" id="ARBA00022691"/>
    </source>
</evidence>
<evidence type="ECO:0000256" key="7">
    <source>
        <dbReference type="ARBA" id="ARBA00023242"/>
    </source>
</evidence>
<dbReference type="EC" id="2.1.1.37" evidence="2"/>
<proteinExistence type="inferred from homology"/>
<dbReference type="PRINTS" id="PR00105">
    <property type="entry name" value="C5METTRFRASE"/>
</dbReference>
<dbReference type="GO" id="GO:0044027">
    <property type="term" value="P:negative regulation of gene expression via chromosomal CpG island methylation"/>
    <property type="evidence" value="ECO:0007669"/>
    <property type="project" value="TreeGrafter"/>
</dbReference>
<dbReference type="PROSITE" id="PS51038">
    <property type="entry name" value="BAH"/>
    <property type="match status" value="1"/>
</dbReference>
<dbReference type="Gene3D" id="2.30.30.490">
    <property type="match status" value="1"/>
</dbReference>
<comment type="subcellular location">
    <subcellularLocation>
        <location evidence="1">Nucleus</location>
    </subcellularLocation>
</comment>
<dbReference type="PANTHER" id="PTHR10629:SF54">
    <property type="entry name" value="DNA METHYLTRANSFERASE DIM-2"/>
    <property type="match status" value="1"/>
</dbReference>
<evidence type="ECO:0000313" key="11">
    <source>
        <dbReference type="EMBL" id="KAF2688069.1"/>
    </source>
</evidence>
<keyword evidence="6" id="KW-0238">DNA-binding</keyword>
<dbReference type="GO" id="GO:0003886">
    <property type="term" value="F:DNA (cytosine-5-)-methyltransferase activity"/>
    <property type="evidence" value="ECO:0007669"/>
    <property type="project" value="UniProtKB-EC"/>
</dbReference>
<keyword evidence="3 8" id="KW-0489">Methyltransferase</keyword>
<feature type="domain" description="BAH" evidence="10">
    <location>
        <begin position="364"/>
        <end position="492"/>
    </location>
</feature>
<evidence type="ECO:0000259" key="10">
    <source>
        <dbReference type="PROSITE" id="PS51038"/>
    </source>
</evidence>
<dbReference type="InterPro" id="IPR029063">
    <property type="entry name" value="SAM-dependent_MTases_sf"/>
</dbReference>
<evidence type="ECO:0000256" key="9">
    <source>
        <dbReference type="SAM" id="MobiDB-lite"/>
    </source>
</evidence>
<dbReference type="GO" id="GO:0003682">
    <property type="term" value="F:chromatin binding"/>
    <property type="evidence" value="ECO:0007669"/>
    <property type="project" value="InterPro"/>
</dbReference>
<evidence type="ECO:0000256" key="4">
    <source>
        <dbReference type="ARBA" id="ARBA00022679"/>
    </source>
</evidence>
<keyword evidence="5 8" id="KW-0949">S-adenosyl-L-methionine</keyword>
<dbReference type="PROSITE" id="PS51679">
    <property type="entry name" value="SAM_MT_C5"/>
    <property type="match status" value="1"/>
</dbReference>
<dbReference type="InterPro" id="IPR001525">
    <property type="entry name" value="C5_MeTfrase"/>
</dbReference>
<evidence type="ECO:0000256" key="8">
    <source>
        <dbReference type="PROSITE-ProRule" id="PRU01016"/>
    </source>
</evidence>
<dbReference type="Pfam" id="PF00145">
    <property type="entry name" value="DNA_methylase"/>
    <property type="match status" value="1"/>
</dbReference>
<dbReference type="Gene3D" id="3.40.50.150">
    <property type="entry name" value="Vaccinia Virus protein VP39"/>
    <property type="match status" value="1"/>
</dbReference>
<dbReference type="GO" id="GO:0003677">
    <property type="term" value="F:DNA binding"/>
    <property type="evidence" value="ECO:0007669"/>
    <property type="project" value="UniProtKB-KW"/>
</dbReference>
<organism evidence="11 12">
    <name type="scientific">Lentithecium fluviatile CBS 122367</name>
    <dbReference type="NCBI Taxonomy" id="1168545"/>
    <lineage>
        <taxon>Eukaryota</taxon>
        <taxon>Fungi</taxon>
        <taxon>Dikarya</taxon>
        <taxon>Ascomycota</taxon>
        <taxon>Pezizomycotina</taxon>
        <taxon>Dothideomycetes</taxon>
        <taxon>Pleosporomycetidae</taxon>
        <taxon>Pleosporales</taxon>
        <taxon>Massarineae</taxon>
        <taxon>Lentitheciaceae</taxon>
        <taxon>Lentithecium</taxon>
    </lineage>
</organism>
<dbReference type="InterPro" id="IPR057215">
    <property type="entry name" value="DUF7893"/>
</dbReference>
<dbReference type="InterPro" id="IPR001025">
    <property type="entry name" value="BAH_dom"/>
</dbReference>
<dbReference type="SMART" id="SM00439">
    <property type="entry name" value="BAH"/>
    <property type="match status" value="1"/>
</dbReference>
<name>A0A6G1JD63_9PLEO</name>
<sequence length="804" mass="92461">METASTPGSKIRSGSPKVVIARPPADRHTTLRDETDYPRSYDENWSHFLPVTPEASAVARLKLAWEASDHEVLEYEGYKVQKEILTANLDDFEIYISPNKKFGNELTSLEFLDVRGKELCFDGVLSIGAVRRYVQGVPIKAYSIEGYGENDSPGVVVYVQSQEANRDAEYDTWYRLKKPSRIYRRFYQVFHWVATLGKHTIDFLETRPDGTLVGLDSFRQEFYEWLTQRFPKNPKLKEWLNAFGGTDFRKSIHAHIDYLDQEAYNLPNRRTLLKHSLWADCMRKDHYSIKPQPIVCDKTIATPHTYRCFKNRYFAEFLVETQPSEEVRDAQESRKRLLGFPSGVPTETLHRSKNPSRDRQSPVFNISVGDVIAILPDEAEERLWRKQAKDAAPDKEWFAYVQRIETTKKGEQRLFVIWLYRPEDTTISTTDYPVPKELFMSDHCNCTEPELLADEVARRCTVEWFSKAMDTRDDFLVRKRYVTEDSSFISLKKSDFQCDCGKPEPSPLDSCRRGDTIYIKKWRAGEQTLEPVVIHAINREEKEVTVRPLLRLKRDCPDIPGNIPRQNMEDNELVWAYDLFNIPYRSVQRKCYVRYFVRAEVASRSLPFPYNRGGAGDFWVLSSHVIMVDDKPFIKSLQEPPALLRQGPDIDAKPQFERLSGLSLFSGCGNLDKGLEVGGTVEFETSVEMCSEAVHTLHANAPHPEKLKLWLGSVDDYLQTLLTNKVGPIITRIGTVGVIAAGSPCPGFSTLQQDWKSEKSLRNASHVTTFCSYVDIYRPKYAFLENVPNMACTRAGYEEERVLS</sequence>
<dbReference type="GO" id="GO:0032259">
    <property type="term" value="P:methylation"/>
    <property type="evidence" value="ECO:0007669"/>
    <property type="project" value="UniProtKB-KW"/>
</dbReference>
<dbReference type="OrthoDB" id="5376140at2759"/>
<dbReference type="InterPro" id="IPR050390">
    <property type="entry name" value="C5-Methyltransferase"/>
</dbReference>
<dbReference type="Pfam" id="PF01426">
    <property type="entry name" value="BAH"/>
    <property type="match status" value="1"/>
</dbReference>
<dbReference type="GO" id="GO:0005634">
    <property type="term" value="C:nucleus"/>
    <property type="evidence" value="ECO:0007669"/>
    <property type="project" value="UniProtKB-SubCell"/>
</dbReference>
<dbReference type="Proteomes" id="UP000799291">
    <property type="component" value="Unassembled WGS sequence"/>
</dbReference>